<sequence>MRISPKQYAQLLYEMTKDEKGVGLTKVVKTFIQLLIKNRALHTMPRIERMYKDYYNVQEKVVDVEVTAAREVAKKVMIDIGKQLGEKNIEMKVCEDEKLLGGARIKVGDYMIDDTLKARLTRLKLDLTSTKN</sequence>
<evidence type="ECO:0000256" key="5">
    <source>
        <dbReference type="ARBA" id="ARBA00023136"/>
    </source>
</evidence>
<reference evidence="7 8" key="1">
    <citation type="journal article" date="2016" name="Nat. Commun.">
        <title>Thousands of microbial genomes shed light on interconnected biogeochemical processes in an aquifer system.</title>
        <authorList>
            <person name="Anantharaman K."/>
            <person name="Brown C.T."/>
            <person name="Hug L.A."/>
            <person name="Sharon I."/>
            <person name="Castelle C.J."/>
            <person name="Probst A.J."/>
            <person name="Thomas B.C."/>
            <person name="Singh A."/>
            <person name="Wilkins M.J."/>
            <person name="Karaoz U."/>
            <person name="Brodie E.L."/>
            <person name="Williams K.H."/>
            <person name="Hubbard S.S."/>
            <person name="Banfield J.F."/>
        </authorList>
    </citation>
    <scope>NUCLEOTIDE SEQUENCE [LARGE SCALE GENOMIC DNA]</scope>
</reference>
<accession>A0A1F7UNP3</accession>
<comment type="caution">
    <text evidence="7">The sequence shown here is derived from an EMBL/GenBank/DDBJ whole genome shotgun (WGS) entry which is preliminary data.</text>
</comment>
<dbReference type="AlphaFoldDB" id="A0A1F7UNP3"/>
<proteinExistence type="predicted"/>
<evidence type="ECO:0000256" key="1">
    <source>
        <dbReference type="ARBA" id="ARBA00004370"/>
    </source>
</evidence>
<evidence type="ECO:0000313" key="8">
    <source>
        <dbReference type="Proteomes" id="UP000176897"/>
    </source>
</evidence>
<evidence type="ECO:0000256" key="6">
    <source>
        <dbReference type="ARBA" id="ARBA00023310"/>
    </source>
</evidence>
<dbReference type="EMBL" id="MGEJ01000021">
    <property type="protein sequence ID" value="OGL79913.1"/>
    <property type="molecule type" value="Genomic_DNA"/>
</dbReference>
<keyword evidence="2" id="KW-0813">Transport</keyword>
<dbReference type="GO" id="GO:0016020">
    <property type="term" value="C:membrane"/>
    <property type="evidence" value="ECO:0007669"/>
    <property type="project" value="UniProtKB-SubCell"/>
</dbReference>
<keyword evidence="5" id="KW-0472">Membrane</keyword>
<evidence type="ECO:0000256" key="4">
    <source>
        <dbReference type="ARBA" id="ARBA00023065"/>
    </source>
</evidence>
<name>A0A1F7UNP3_9BACT</name>
<keyword evidence="3" id="KW-0375">Hydrogen ion transport</keyword>
<dbReference type="InterPro" id="IPR000711">
    <property type="entry name" value="ATPase_OSCP/dsu"/>
</dbReference>
<organism evidence="7 8">
    <name type="scientific">Candidatus Uhrbacteria bacterium RIFCSPLOWO2_01_FULL_47_24</name>
    <dbReference type="NCBI Taxonomy" id="1802401"/>
    <lineage>
        <taxon>Bacteria</taxon>
        <taxon>Candidatus Uhriibacteriota</taxon>
    </lineage>
</organism>
<dbReference type="Proteomes" id="UP000176897">
    <property type="component" value="Unassembled WGS sequence"/>
</dbReference>
<dbReference type="PANTHER" id="PTHR11910">
    <property type="entry name" value="ATP SYNTHASE DELTA CHAIN"/>
    <property type="match status" value="1"/>
</dbReference>
<evidence type="ECO:0000256" key="2">
    <source>
        <dbReference type="ARBA" id="ARBA00022448"/>
    </source>
</evidence>
<dbReference type="Pfam" id="PF00213">
    <property type="entry name" value="OSCP"/>
    <property type="match status" value="1"/>
</dbReference>
<protein>
    <submittedName>
        <fullName evidence="7">ATP synthase F1 subunit delta</fullName>
    </submittedName>
</protein>
<keyword evidence="6" id="KW-0066">ATP synthesis</keyword>
<gene>
    <name evidence="7" type="ORF">A3B21_00790</name>
</gene>
<evidence type="ECO:0000256" key="3">
    <source>
        <dbReference type="ARBA" id="ARBA00022781"/>
    </source>
</evidence>
<keyword evidence="4" id="KW-0406">Ion transport</keyword>
<dbReference type="STRING" id="1802401.A3B21_00790"/>
<dbReference type="GO" id="GO:0046933">
    <property type="term" value="F:proton-transporting ATP synthase activity, rotational mechanism"/>
    <property type="evidence" value="ECO:0007669"/>
    <property type="project" value="InterPro"/>
</dbReference>
<evidence type="ECO:0000313" key="7">
    <source>
        <dbReference type="EMBL" id="OGL79913.1"/>
    </source>
</evidence>
<dbReference type="NCBIfam" id="TIGR01145">
    <property type="entry name" value="ATP_synt_delta"/>
    <property type="match status" value="1"/>
</dbReference>
<comment type="subcellular location">
    <subcellularLocation>
        <location evidence="1">Membrane</location>
    </subcellularLocation>
</comment>